<organism evidence="13 14">
    <name type="scientific">Discina gigas</name>
    <dbReference type="NCBI Taxonomy" id="1032678"/>
    <lineage>
        <taxon>Eukaryota</taxon>
        <taxon>Fungi</taxon>
        <taxon>Dikarya</taxon>
        <taxon>Ascomycota</taxon>
        <taxon>Pezizomycotina</taxon>
        <taxon>Pezizomycetes</taxon>
        <taxon>Pezizales</taxon>
        <taxon>Discinaceae</taxon>
        <taxon>Discina</taxon>
    </lineage>
</organism>
<keyword evidence="8 10" id="KW-0012">Acyltransferase</keyword>
<keyword evidence="5 10" id="KW-0472">Membrane</keyword>
<evidence type="ECO:0000256" key="11">
    <source>
        <dbReference type="SAM" id="MobiDB-lite"/>
    </source>
</evidence>
<evidence type="ECO:0000256" key="5">
    <source>
        <dbReference type="ARBA" id="ARBA00023136"/>
    </source>
</evidence>
<keyword evidence="4 10" id="KW-1133">Transmembrane helix</keyword>
<evidence type="ECO:0000256" key="7">
    <source>
        <dbReference type="ARBA" id="ARBA00023288"/>
    </source>
</evidence>
<feature type="compositionally biased region" description="Acidic residues" evidence="11">
    <location>
        <begin position="296"/>
        <end position="305"/>
    </location>
</feature>
<dbReference type="EC" id="2.3.1.225" evidence="10"/>
<feature type="domain" description="Palmitoyltransferase DHHC" evidence="12">
    <location>
        <begin position="1"/>
        <end position="104"/>
    </location>
</feature>
<evidence type="ECO:0000256" key="1">
    <source>
        <dbReference type="ARBA" id="ARBA00004141"/>
    </source>
</evidence>
<evidence type="ECO:0000256" key="9">
    <source>
        <dbReference type="ARBA" id="ARBA00048048"/>
    </source>
</evidence>
<dbReference type="InterPro" id="IPR001594">
    <property type="entry name" value="Palmitoyltrfase_DHHC"/>
</dbReference>
<dbReference type="Proteomes" id="UP001447188">
    <property type="component" value="Unassembled WGS sequence"/>
</dbReference>
<comment type="subcellular location">
    <subcellularLocation>
        <location evidence="1">Membrane</location>
        <topology evidence="1">Multi-pass membrane protein</topology>
    </subcellularLocation>
</comment>
<dbReference type="PANTHER" id="PTHR12246">
    <property type="entry name" value="PALMITOYLTRANSFERASE ZDHHC16"/>
    <property type="match status" value="1"/>
</dbReference>
<evidence type="ECO:0000256" key="6">
    <source>
        <dbReference type="ARBA" id="ARBA00023139"/>
    </source>
</evidence>
<comment type="domain">
    <text evidence="10">The DHHC domain is required for palmitoyltransferase activity.</text>
</comment>
<comment type="similarity">
    <text evidence="10">Belongs to the DHHC palmitoyltransferase family.</text>
</comment>
<comment type="catalytic activity">
    <reaction evidence="9 10">
        <text>L-cysteinyl-[protein] + hexadecanoyl-CoA = S-hexadecanoyl-L-cysteinyl-[protein] + CoA</text>
        <dbReference type="Rhea" id="RHEA:36683"/>
        <dbReference type="Rhea" id="RHEA-COMP:10131"/>
        <dbReference type="Rhea" id="RHEA-COMP:11032"/>
        <dbReference type="ChEBI" id="CHEBI:29950"/>
        <dbReference type="ChEBI" id="CHEBI:57287"/>
        <dbReference type="ChEBI" id="CHEBI:57379"/>
        <dbReference type="ChEBI" id="CHEBI:74151"/>
        <dbReference type="EC" id="2.3.1.225"/>
    </reaction>
</comment>
<dbReference type="Pfam" id="PF01529">
    <property type="entry name" value="DHHC"/>
    <property type="match status" value="1"/>
</dbReference>
<accession>A0ABR3GI12</accession>
<dbReference type="GO" id="GO:0019706">
    <property type="term" value="F:protein-cysteine S-palmitoyltransferase activity"/>
    <property type="evidence" value="ECO:0007669"/>
    <property type="project" value="UniProtKB-EC"/>
</dbReference>
<evidence type="ECO:0000256" key="2">
    <source>
        <dbReference type="ARBA" id="ARBA00022679"/>
    </source>
</evidence>
<feature type="transmembrane region" description="Helical" evidence="10">
    <location>
        <begin position="64"/>
        <end position="87"/>
    </location>
</feature>
<comment type="caution">
    <text evidence="13">The sequence shown here is derived from an EMBL/GenBank/DDBJ whole genome shotgun (WGS) entry which is preliminary data.</text>
</comment>
<evidence type="ECO:0000256" key="4">
    <source>
        <dbReference type="ARBA" id="ARBA00022989"/>
    </source>
</evidence>
<dbReference type="InterPro" id="IPR039859">
    <property type="entry name" value="PFA4/ZDH16/20/ERF2-like"/>
</dbReference>
<keyword evidence="6" id="KW-0564">Palmitate</keyword>
<sequence length="347" mass="38694">MDHHCPWLANCLGLYNYKAFLLFLIYTSVFCVLSFAVSCIHVYYELLADTASAKGRYADDDLGPVNWVLLCVIAGIIGLVLGGFTTWHLMLVGSGMTTIESLEKARYTTPSLSHRPLAPSGANHLYNNPTNDPGYDYASAQAEEREQEFRRYNAYVLEESARKLPHPFNLGRARNFRAVFGPSEEWWLWFVPRFTGVGDGWSWETSAEWRVAAEKVRVERERMGVEQGERDAENRQPGKPWRGGNPNGLVKQAGGGFSVSGGTRPSKAERILGKVPGSYSDGENVPLQRMHRATDDMSDSEGEETFSDHPDLETGLAAGRKSRMEARSAGSASGGWGSWERDSEERW</sequence>
<evidence type="ECO:0000256" key="3">
    <source>
        <dbReference type="ARBA" id="ARBA00022692"/>
    </source>
</evidence>
<evidence type="ECO:0000259" key="12">
    <source>
        <dbReference type="Pfam" id="PF01529"/>
    </source>
</evidence>
<dbReference type="EMBL" id="JBBBZM010000068">
    <property type="protein sequence ID" value="KAL0635498.1"/>
    <property type="molecule type" value="Genomic_DNA"/>
</dbReference>
<evidence type="ECO:0000256" key="10">
    <source>
        <dbReference type="RuleBase" id="RU079119"/>
    </source>
</evidence>
<dbReference type="PROSITE" id="PS50216">
    <property type="entry name" value="DHHC"/>
    <property type="match status" value="1"/>
</dbReference>
<keyword evidence="3 10" id="KW-0812">Transmembrane</keyword>
<keyword evidence="14" id="KW-1185">Reference proteome</keyword>
<evidence type="ECO:0000256" key="8">
    <source>
        <dbReference type="ARBA" id="ARBA00023315"/>
    </source>
</evidence>
<feature type="transmembrane region" description="Helical" evidence="10">
    <location>
        <begin position="20"/>
        <end position="44"/>
    </location>
</feature>
<feature type="compositionally biased region" description="Basic and acidic residues" evidence="11">
    <location>
        <begin position="222"/>
        <end position="236"/>
    </location>
</feature>
<keyword evidence="7" id="KW-0449">Lipoprotein</keyword>
<evidence type="ECO:0000313" key="13">
    <source>
        <dbReference type="EMBL" id="KAL0635498.1"/>
    </source>
</evidence>
<protein>
    <recommendedName>
        <fullName evidence="10">Palmitoyltransferase</fullName>
        <ecNumber evidence="10">2.3.1.225</ecNumber>
    </recommendedName>
</protein>
<keyword evidence="2 10" id="KW-0808">Transferase</keyword>
<reference evidence="13 14" key="1">
    <citation type="submission" date="2024-02" db="EMBL/GenBank/DDBJ databases">
        <title>Discinaceae phylogenomics.</title>
        <authorList>
            <person name="Dirks A.C."/>
            <person name="James T.Y."/>
        </authorList>
    </citation>
    <scope>NUCLEOTIDE SEQUENCE [LARGE SCALE GENOMIC DNA]</scope>
    <source>
        <strain evidence="13 14">ACD0624</strain>
    </source>
</reference>
<evidence type="ECO:0000313" key="14">
    <source>
        <dbReference type="Proteomes" id="UP001447188"/>
    </source>
</evidence>
<name>A0ABR3GI12_9PEZI</name>
<feature type="region of interest" description="Disordered" evidence="11">
    <location>
        <begin position="222"/>
        <end position="347"/>
    </location>
</feature>
<gene>
    <name evidence="13" type="primary">PFA3</name>
    <name evidence="13" type="ORF">Q9L58_005546</name>
</gene>
<proteinExistence type="inferred from homology"/>